<gene>
    <name evidence="1" type="ORF">METZ01_LOCUS473027</name>
</gene>
<accession>A0A383BK39</accession>
<dbReference type="EMBL" id="UINC01201021">
    <property type="protein sequence ID" value="SVE20173.1"/>
    <property type="molecule type" value="Genomic_DNA"/>
</dbReference>
<reference evidence="1" key="1">
    <citation type="submission" date="2018-05" db="EMBL/GenBank/DDBJ databases">
        <authorList>
            <person name="Lanie J.A."/>
            <person name="Ng W.-L."/>
            <person name="Kazmierczak K.M."/>
            <person name="Andrzejewski T.M."/>
            <person name="Davidsen T.M."/>
            <person name="Wayne K.J."/>
            <person name="Tettelin H."/>
            <person name="Glass J.I."/>
            <person name="Rusch D."/>
            <person name="Podicherti R."/>
            <person name="Tsui H.-C.T."/>
            <person name="Winkler M.E."/>
        </authorList>
    </citation>
    <scope>NUCLEOTIDE SEQUENCE</scope>
</reference>
<proteinExistence type="predicted"/>
<feature type="non-terminal residue" evidence="1">
    <location>
        <position position="79"/>
    </location>
</feature>
<protein>
    <submittedName>
        <fullName evidence="1">Uncharacterized protein</fullName>
    </submittedName>
</protein>
<organism evidence="1">
    <name type="scientific">marine metagenome</name>
    <dbReference type="NCBI Taxonomy" id="408172"/>
    <lineage>
        <taxon>unclassified sequences</taxon>
        <taxon>metagenomes</taxon>
        <taxon>ecological metagenomes</taxon>
    </lineage>
</organism>
<sequence>MQFAPWRIEWAKFTDEAIEEMKRHSDDTHTEKEWMTYIYEEDFGILVANGDMPMLYRDADGKQVIFEHKEEAQHYMNKN</sequence>
<name>A0A383BK39_9ZZZZ</name>
<evidence type="ECO:0000313" key="1">
    <source>
        <dbReference type="EMBL" id="SVE20173.1"/>
    </source>
</evidence>
<dbReference type="AlphaFoldDB" id="A0A383BK39"/>